<comment type="caution">
    <text evidence="10">The sequence shown here is derived from an EMBL/GenBank/DDBJ whole genome shotgun (WGS) entry which is preliminary data.</text>
</comment>
<dbReference type="GO" id="GO:0022857">
    <property type="term" value="F:transmembrane transporter activity"/>
    <property type="evidence" value="ECO:0007669"/>
    <property type="project" value="InterPro"/>
</dbReference>
<evidence type="ECO:0000256" key="8">
    <source>
        <dbReference type="SAM" id="Phobius"/>
    </source>
</evidence>
<evidence type="ECO:0000313" key="10">
    <source>
        <dbReference type="EMBL" id="TCP21074.1"/>
    </source>
</evidence>
<dbReference type="EMBL" id="SLXK01000046">
    <property type="protein sequence ID" value="TCP21074.1"/>
    <property type="molecule type" value="Genomic_DNA"/>
</dbReference>
<sequence>MKPYGLRNNETIRSVAGKSKAHFLLIVLVSVFPGFLEGFDGSLFQFGAPYVVQSIHGSPAMLGILATGYAAGIALFSMVGGFLFDKFSVKYTILLSVAVFSVFTLVSGYAGNLPLLIVARLLVGMGVGMFQPAIIAFLGDLFPEMRGRSVSIFTIIYGGGIFAAPYIISPFLPHFHVPFVVSAALSAISLVLFYLFIPKTYKKAEKHEIGFKGIFNRNIVVLSMLILFFGVTLFGYLGYYSQYLLKVLSLSPGQAAAISSMGGLGGMITAFPLGMLADKIGRKQIVRLSGFLVLIGSVGIFSVGDHIIALFIFTFIFGIGFGYAGFIAALGQDCVKGHLAGRVTGWLFLLYNLGSIIGGPVFALFIPFGFSKAGIITLGISSLLTFMLSFMIQNVSKSSIESGVSSETV</sequence>
<comment type="similarity">
    <text evidence="2">Belongs to the major facilitator superfamily. TCR/Tet family.</text>
</comment>
<protein>
    <submittedName>
        <fullName evidence="10">Putative MFS family arabinose efflux permease</fullName>
    </submittedName>
</protein>
<dbReference type="InterPro" id="IPR050189">
    <property type="entry name" value="MFS_Efflux_Transporters"/>
</dbReference>
<feature type="transmembrane region" description="Helical" evidence="8">
    <location>
        <begin position="285"/>
        <end position="301"/>
    </location>
</feature>
<comment type="subcellular location">
    <subcellularLocation>
        <location evidence="1">Cell membrane</location>
        <topology evidence="1">Multi-pass membrane protein</topology>
    </subcellularLocation>
</comment>
<evidence type="ECO:0000313" key="11">
    <source>
        <dbReference type="Proteomes" id="UP000295416"/>
    </source>
</evidence>
<evidence type="ECO:0000256" key="6">
    <source>
        <dbReference type="ARBA" id="ARBA00022989"/>
    </source>
</evidence>
<dbReference type="Pfam" id="PF07690">
    <property type="entry name" value="MFS_1"/>
    <property type="match status" value="1"/>
</dbReference>
<dbReference type="Proteomes" id="UP000295416">
    <property type="component" value="Unassembled WGS sequence"/>
</dbReference>
<keyword evidence="11" id="KW-1185">Reference proteome</keyword>
<feature type="transmembrane region" description="Helical" evidence="8">
    <location>
        <begin position="117"/>
        <end position="138"/>
    </location>
</feature>
<evidence type="ECO:0000256" key="3">
    <source>
        <dbReference type="ARBA" id="ARBA00022448"/>
    </source>
</evidence>
<feature type="transmembrane region" description="Helical" evidence="8">
    <location>
        <begin position="218"/>
        <end position="241"/>
    </location>
</feature>
<dbReference type="InterPro" id="IPR020846">
    <property type="entry name" value="MFS_dom"/>
</dbReference>
<proteinExistence type="inferred from homology"/>
<dbReference type="PROSITE" id="PS50850">
    <property type="entry name" value="MFS"/>
    <property type="match status" value="1"/>
</dbReference>
<evidence type="ECO:0000256" key="4">
    <source>
        <dbReference type="ARBA" id="ARBA00022475"/>
    </source>
</evidence>
<dbReference type="PANTHER" id="PTHR43124:SF3">
    <property type="entry name" value="CHLORAMPHENICOL EFFLUX PUMP RV0191"/>
    <property type="match status" value="1"/>
</dbReference>
<feature type="transmembrane region" description="Helical" evidence="8">
    <location>
        <begin position="91"/>
        <end position="111"/>
    </location>
</feature>
<dbReference type="Gene3D" id="1.20.1250.20">
    <property type="entry name" value="MFS general substrate transporter like domains"/>
    <property type="match status" value="2"/>
</dbReference>
<feature type="transmembrane region" description="Helical" evidence="8">
    <location>
        <begin position="253"/>
        <end position="273"/>
    </location>
</feature>
<dbReference type="SUPFAM" id="SSF103473">
    <property type="entry name" value="MFS general substrate transporter"/>
    <property type="match status" value="1"/>
</dbReference>
<dbReference type="AlphaFoldDB" id="A0A4R2NIY9"/>
<evidence type="ECO:0000256" key="2">
    <source>
        <dbReference type="ARBA" id="ARBA00007520"/>
    </source>
</evidence>
<organism evidence="10 11">
    <name type="scientific">Scopulibacillus darangshiensis</name>
    <dbReference type="NCBI Taxonomy" id="442528"/>
    <lineage>
        <taxon>Bacteria</taxon>
        <taxon>Bacillati</taxon>
        <taxon>Bacillota</taxon>
        <taxon>Bacilli</taxon>
        <taxon>Bacillales</taxon>
        <taxon>Sporolactobacillaceae</taxon>
        <taxon>Scopulibacillus</taxon>
    </lineage>
</organism>
<dbReference type="OrthoDB" id="9787026at2"/>
<dbReference type="GO" id="GO:0005886">
    <property type="term" value="C:plasma membrane"/>
    <property type="evidence" value="ECO:0007669"/>
    <property type="project" value="UniProtKB-SubCell"/>
</dbReference>
<feature type="transmembrane region" description="Helical" evidence="8">
    <location>
        <begin position="373"/>
        <end position="392"/>
    </location>
</feature>
<feature type="transmembrane region" description="Helical" evidence="8">
    <location>
        <begin position="21"/>
        <end position="39"/>
    </location>
</feature>
<reference evidence="10 11" key="1">
    <citation type="submission" date="2019-03" db="EMBL/GenBank/DDBJ databases">
        <title>Genomic Encyclopedia of Type Strains, Phase IV (KMG-IV): sequencing the most valuable type-strain genomes for metagenomic binning, comparative biology and taxonomic classification.</title>
        <authorList>
            <person name="Goeker M."/>
        </authorList>
    </citation>
    <scope>NUCLEOTIDE SEQUENCE [LARGE SCALE GENOMIC DNA]</scope>
    <source>
        <strain evidence="10 11">DSM 19377</strain>
    </source>
</reference>
<dbReference type="InterPro" id="IPR005829">
    <property type="entry name" value="Sugar_transporter_CS"/>
</dbReference>
<feature type="transmembrane region" description="Helical" evidence="8">
    <location>
        <begin position="150"/>
        <end position="169"/>
    </location>
</feature>
<evidence type="ECO:0000256" key="7">
    <source>
        <dbReference type="ARBA" id="ARBA00023136"/>
    </source>
</evidence>
<keyword evidence="7 8" id="KW-0472">Membrane</keyword>
<dbReference type="InterPro" id="IPR011701">
    <property type="entry name" value="MFS"/>
</dbReference>
<evidence type="ECO:0000256" key="1">
    <source>
        <dbReference type="ARBA" id="ARBA00004651"/>
    </source>
</evidence>
<feature type="transmembrane region" description="Helical" evidence="8">
    <location>
        <begin position="175"/>
        <end position="197"/>
    </location>
</feature>
<keyword evidence="5 8" id="KW-0812">Transmembrane</keyword>
<dbReference type="PANTHER" id="PTHR43124">
    <property type="entry name" value="PURINE EFFLUX PUMP PBUE"/>
    <property type="match status" value="1"/>
</dbReference>
<keyword evidence="4" id="KW-1003">Cell membrane</keyword>
<feature type="transmembrane region" description="Helical" evidence="8">
    <location>
        <begin position="307"/>
        <end position="331"/>
    </location>
</feature>
<dbReference type="PROSITE" id="PS00216">
    <property type="entry name" value="SUGAR_TRANSPORT_1"/>
    <property type="match status" value="1"/>
</dbReference>
<dbReference type="RefSeq" id="WP_132747883.1">
    <property type="nucleotide sequence ID" value="NZ_SLXK01000046.1"/>
</dbReference>
<dbReference type="InterPro" id="IPR036259">
    <property type="entry name" value="MFS_trans_sf"/>
</dbReference>
<keyword evidence="3" id="KW-0813">Transport</keyword>
<feature type="transmembrane region" description="Helical" evidence="8">
    <location>
        <begin position="59"/>
        <end position="84"/>
    </location>
</feature>
<accession>A0A4R2NIY9</accession>
<feature type="transmembrane region" description="Helical" evidence="8">
    <location>
        <begin position="343"/>
        <end position="367"/>
    </location>
</feature>
<feature type="domain" description="Major facilitator superfamily (MFS) profile" evidence="9">
    <location>
        <begin position="26"/>
        <end position="397"/>
    </location>
</feature>
<dbReference type="InterPro" id="IPR001958">
    <property type="entry name" value="Tet-R_TetA/multi-R_MdtG-like"/>
</dbReference>
<evidence type="ECO:0000256" key="5">
    <source>
        <dbReference type="ARBA" id="ARBA00022692"/>
    </source>
</evidence>
<name>A0A4R2NIY9_9BACL</name>
<evidence type="ECO:0000259" key="9">
    <source>
        <dbReference type="PROSITE" id="PS50850"/>
    </source>
</evidence>
<dbReference type="PRINTS" id="PR01035">
    <property type="entry name" value="TCRTETA"/>
</dbReference>
<gene>
    <name evidence="10" type="ORF">EV207_14624</name>
</gene>
<keyword evidence="6 8" id="KW-1133">Transmembrane helix</keyword>